<dbReference type="GeneID" id="117243483"/>
<accession>A0A6J3LQ65</accession>
<proteinExistence type="predicted"/>
<feature type="region of interest" description="Disordered" evidence="1">
    <location>
        <begin position="46"/>
        <end position="65"/>
    </location>
</feature>
<keyword evidence="3" id="KW-1185">Reference proteome</keyword>
<organism evidence="3 4">
    <name type="scientific">Bombus vosnesenskii</name>
    <dbReference type="NCBI Taxonomy" id="207650"/>
    <lineage>
        <taxon>Eukaryota</taxon>
        <taxon>Metazoa</taxon>
        <taxon>Ecdysozoa</taxon>
        <taxon>Arthropoda</taxon>
        <taxon>Hexapoda</taxon>
        <taxon>Insecta</taxon>
        <taxon>Pterygota</taxon>
        <taxon>Neoptera</taxon>
        <taxon>Endopterygota</taxon>
        <taxon>Hymenoptera</taxon>
        <taxon>Apocrita</taxon>
        <taxon>Aculeata</taxon>
        <taxon>Apoidea</taxon>
        <taxon>Anthophila</taxon>
        <taxon>Apidae</taxon>
        <taxon>Bombus</taxon>
        <taxon>Pyrobombus</taxon>
    </lineage>
</organism>
<gene>
    <name evidence="4" type="primary">LOC117243483</name>
</gene>
<evidence type="ECO:0000313" key="3">
    <source>
        <dbReference type="Proteomes" id="UP000504631"/>
    </source>
</evidence>
<evidence type="ECO:0000256" key="1">
    <source>
        <dbReference type="SAM" id="MobiDB-lite"/>
    </source>
</evidence>
<dbReference type="Proteomes" id="UP000504631">
    <property type="component" value="Unplaced"/>
</dbReference>
<feature type="region of interest" description="Disordered" evidence="1">
    <location>
        <begin position="95"/>
        <end position="114"/>
    </location>
</feature>
<sequence>MWFVSTNYKRIQVHAIIFKIYIKGKILIDSKTFILSRTVWNKEETSTLEADEEAEDRGLTSADESPAIISSIDDPRVLTILRSLKLNCPCKSCSEHNPVSTNQQEDNSDLKSSSPEEIRKKKWSLKYRKYIETTSEDVDISSDCNSEYSKKEKRGQHKAKYILTHRIKTSSIVHAPPKITNRRRTSFSFFNTLFDIVFWPYLFLKTNR</sequence>
<evidence type="ECO:0000256" key="2">
    <source>
        <dbReference type="SAM" id="Phobius"/>
    </source>
</evidence>
<reference evidence="4" key="1">
    <citation type="submission" date="2025-08" db="UniProtKB">
        <authorList>
            <consortium name="RefSeq"/>
        </authorList>
    </citation>
    <scope>IDENTIFICATION</scope>
    <source>
        <tissue evidence="4">Muscle</tissue>
    </source>
</reference>
<feature type="transmembrane region" description="Helical" evidence="2">
    <location>
        <begin position="187"/>
        <end position="204"/>
    </location>
</feature>
<keyword evidence="2" id="KW-0812">Transmembrane</keyword>
<name>A0A6J3LQ65_9HYME</name>
<dbReference type="AlphaFoldDB" id="A0A6J3LQ65"/>
<keyword evidence="2" id="KW-0472">Membrane</keyword>
<dbReference type="RefSeq" id="XP_033366896.1">
    <property type="nucleotide sequence ID" value="XM_033511005.1"/>
</dbReference>
<evidence type="ECO:0000313" key="4">
    <source>
        <dbReference type="RefSeq" id="XP_033366896.1"/>
    </source>
</evidence>
<keyword evidence="2" id="KW-1133">Transmembrane helix</keyword>
<dbReference type="KEGG" id="bvk:117243483"/>
<protein>
    <submittedName>
        <fullName evidence="4">Uncharacterized protein LOC117243483 isoform X1</fullName>
    </submittedName>
</protein>
<feature type="compositionally biased region" description="Polar residues" evidence="1">
    <location>
        <begin position="95"/>
        <end position="113"/>
    </location>
</feature>